<reference evidence="1" key="1">
    <citation type="submission" date="2018-05" db="EMBL/GenBank/DDBJ databases">
        <authorList>
            <person name="Lanie J.A."/>
            <person name="Ng W.-L."/>
            <person name="Kazmierczak K.M."/>
            <person name="Andrzejewski T.M."/>
            <person name="Davidsen T.M."/>
            <person name="Wayne K.J."/>
            <person name="Tettelin H."/>
            <person name="Glass J.I."/>
            <person name="Rusch D."/>
            <person name="Podicherti R."/>
            <person name="Tsui H.-C.T."/>
            <person name="Winkler M.E."/>
        </authorList>
    </citation>
    <scope>NUCLEOTIDE SEQUENCE</scope>
</reference>
<dbReference type="InterPro" id="IPR016866">
    <property type="entry name" value="UCP028069"/>
</dbReference>
<dbReference type="Pfam" id="PF11932">
    <property type="entry name" value="DUF3450"/>
    <property type="match status" value="1"/>
</dbReference>
<accession>A0A381TJ14</accession>
<evidence type="ECO:0000313" key="1">
    <source>
        <dbReference type="EMBL" id="SVA16040.1"/>
    </source>
</evidence>
<organism evidence="1">
    <name type="scientific">marine metagenome</name>
    <dbReference type="NCBI Taxonomy" id="408172"/>
    <lineage>
        <taxon>unclassified sequences</taxon>
        <taxon>metagenomes</taxon>
        <taxon>ecological metagenomes</taxon>
    </lineage>
</organism>
<gene>
    <name evidence="1" type="ORF">METZ01_LOCUS68894</name>
</gene>
<dbReference type="AlphaFoldDB" id="A0A381TJ14"/>
<sequence>MFEAIKAKITLISASVVFGTLMTTNLSISQEITEEIILPDPIEILDDSLFVQRNSDLGSKDSQAVVSDLSDETQVLLGQYRLVLQQIDRLIAYNDYVERLIVDQEAQITDISKQLDQFALIERGIVPLMLDSIDTLDKFIDLDVPFLLEERKTRVARLRTIMNLSDVTVSEKYRQIMDAYQIETTYGRDIEAYTGLLEIDGVSRQVDFLRIGRTSLTYQTPDQEETGFWNKQDRQWEKLPKKYQNYVTQGLRVARKQVTPNLLELPIEAPGEGR</sequence>
<dbReference type="EMBL" id="UINC01004671">
    <property type="protein sequence ID" value="SVA16040.1"/>
    <property type="molecule type" value="Genomic_DNA"/>
</dbReference>
<protein>
    <recommendedName>
        <fullName evidence="2">DUF3450 domain-containing protein</fullName>
    </recommendedName>
</protein>
<proteinExistence type="predicted"/>
<name>A0A381TJ14_9ZZZZ</name>
<evidence type="ECO:0008006" key="2">
    <source>
        <dbReference type="Google" id="ProtNLM"/>
    </source>
</evidence>